<evidence type="ECO:0008006" key="4">
    <source>
        <dbReference type="Google" id="ProtNLM"/>
    </source>
</evidence>
<dbReference type="AlphaFoldDB" id="T0QSK0"/>
<organism evidence="2 3">
    <name type="scientific">Saprolegnia diclina (strain VS20)</name>
    <dbReference type="NCBI Taxonomy" id="1156394"/>
    <lineage>
        <taxon>Eukaryota</taxon>
        <taxon>Sar</taxon>
        <taxon>Stramenopiles</taxon>
        <taxon>Oomycota</taxon>
        <taxon>Saprolegniomycetes</taxon>
        <taxon>Saprolegniales</taxon>
        <taxon>Saprolegniaceae</taxon>
        <taxon>Saprolegnia</taxon>
    </lineage>
</organism>
<evidence type="ECO:0000313" key="3">
    <source>
        <dbReference type="Proteomes" id="UP000030762"/>
    </source>
</evidence>
<dbReference type="InterPro" id="IPR023393">
    <property type="entry name" value="START-like_dom_sf"/>
</dbReference>
<dbReference type="RefSeq" id="XP_008604848.1">
    <property type="nucleotide sequence ID" value="XM_008606626.1"/>
</dbReference>
<evidence type="ECO:0000313" key="2">
    <source>
        <dbReference type="EMBL" id="EQC41134.1"/>
    </source>
</evidence>
<dbReference type="OrthoDB" id="80599at2759"/>
<dbReference type="EMBL" id="JH767134">
    <property type="protein sequence ID" value="EQC41134.1"/>
    <property type="molecule type" value="Genomic_DNA"/>
</dbReference>
<name>T0QSK0_SAPDV</name>
<feature type="region of interest" description="Disordered" evidence="1">
    <location>
        <begin position="33"/>
        <end position="73"/>
    </location>
</feature>
<evidence type="ECO:0000256" key="1">
    <source>
        <dbReference type="SAM" id="MobiDB-lite"/>
    </source>
</evidence>
<dbReference type="Gene3D" id="3.30.530.20">
    <property type="match status" value="1"/>
</dbReference>
<protein>
    <recommendedName>
        <fullName evidence="4">START domain-containing protein</fullName>
    </recommendedName>
</protein>
<gene>
    <name evidence="2" type="ORF">SDRG_01112</name>
</gene>
<accession>T0QSK0</accession>
<dbReference type="OMA" id="MIGNAIH"/>
<reference evidence="2 3" key="1">
    <citation type="submission" date="2012-04" db="EMBL/GenBank/DDBJ databases">
        <title>The Genome Sequence of Saprolegnia declina VS20.</title>
        <authorList>
            <consortium name="The Broad Institute Genome Sequencing Platform"/>
            <person name="Russ C."/>
            <person name="Nusbaum C."/>
            <person name="Tyler B."/>
            <person name="van West P."/>
            <person name="Dieguez-Uribeondo J."/>
            <person name="de Bruijn I."/>
            <person name="Tripathy S."/>
            <person name="Jiang R."/>
            <person name="Young S.K."/>
            <person name="Zeng Q."/>
            <person name="Gargeya S."/>
            <person name="Fitzgerald M."/>
            <person name="Haas B."/>
            <person name="Abouelleil A."/>
            <person name="Alvarado L."/>
            <person name="Arachchi H.M."/>
            <person name="Berlin A."/>
            <person name="Chapman S.B."/>
            <person name="Goldberg J."/>
            <person name="Griggs A."/>
            <person name="Gujja S."/>
            <person name="Hansen M."/>
            <person name="Howarth C."/>
            <person name="Imamovic A."/>
            <person name="Larimer J."/>
            <person name="McCowen C."/>
            <person name="Montmayeur A."/>
            <person name="Murphy C."/>
            <person name="Neiman D."/>
            <person name="Pearson M."/>
            <person name="Priest M."/>
            <person name="Roberts A."/>
            <person name="Saif S."/>
            <person name="Shea T."/>
            <person name="Sisk P."/>
            <person name="Sykes S."/>
            <person name="Wortman J."/>
            <person name="Nusbaum C."/>
            <person name="Birren B."/>
        </authorList>
    </citation>
    <scope>NUCLEOTIDE SEQUENCE [LARGE SCALE GENOMIC DNA]</scope>
    <source>
        <strain evidence="2 3">VS20</strain>
    </source>
</reference>
<dbReference type="Proteomes" id="UP000030762">
    <property type="component" value="Unassembled WGS sequence"/>
</dbReference>
<dbReference type="InParanoid" id="T0QSK0"/>
<dbReference type="GeneID" id="19941839"/>
<keyword evidence="3" id="KW-1185">Reference proteome</keyword>
<feature type="compositionally biased region" description="Low complexity" evidence="1">
    <location>
        <begin position="40"/>
        <end position="50"/>
    </location>
</feature>
<sequence length="390" mass="44367">MNPSEAFISSMFDVTSADFKVEWSHEEQSMLHNLFPGAQPPSSTASSPSSDSRKKQNLALQRHRKKRQAEHEELKRAAVDLEATLQRLQQSKALQDILNPPSKWHKLAAEEIRLEQKARLENKHLKEMIKEHMEIAQTFTNLIEKKPEQPTVMAGSLTDKWKQLVLVADAATRKAAMHNICDRQFELVDSAFIEAGLIDATTEIQRHTSKFHLGVFELHTIVCRAAPITLTSVAEASWQVMRGAVSVKHLDQEAKRVEDVDANTSYVTGWRNHPMGKYQRRVLCKRYYTYSGADATRCVMVCRSLEQDELYPYDAASEATNEVSWLVLEAEPSGSTRVKYFQRIRPSSWKVEGPPSDYWVDTLSKHSKMIGNAIHDYIEQYGQAQLQAAV</sequence>
<dbReference type="VEuPathDB" id="FungiDB:SDRG_01112"/>
<proteinExistence type="predicted"/>